<feature type="domain" description="Response regulatory" evidence="3">
    <location>
        <begin position="11"/>
        <end position="130"/>
    </location>
</feature>
<dbReference type="PROSITE" id="PS50110">
    <property type="entry name" value="RESPONSE_REGULATORY"/>
    <property type="match status" value="1"/>
</dbReference>
<reference evidence="4" key="1">
    <citation type="submission" date="2018-06" db="EMBL/GenBank/DDBJ databases">
        <authorList>
            <person name="Zhirakovskaya E."/>
        </authorList>
    </citation>
    <scope>NUCLEOTIDE SEQUENCE</scope>
</reference>
<feature type="region of interest" description="Disordered" evidence="2">
    <location>
        <begin position="147"/>
        <end position="174"/>
    </location>
</feature>
<dbReference type="InterPro" id="IPR050595">
    <property type="entry name" value="Bact_response_regulator"/>
</dbReference>
<dbReference type="PANTHER" id="PTHR44591">
    <property type="entry name" value="STRESS RESPONSE REGULATOR PROTEIN 1"/>
    <property type="match status" value="1"/>
</dbReference>
<evidence type="ECO:0000259" key="3">
    <source>
        <dbReference type="PROSITE" id="PS50110"/>
    </source>
</evidence>
<dbReference type="InterPro" id="IPR001789">
    <property type="entry name" value="Sig_transdc_resp-reg_receiver"/>
</dbReference>
<dbReference type="Pfam" id="PF00072">
    <property type="entry name" value="Response_reg"/>
    <property type="match status" value="1"/>
</dbReference>
<evidence type="ECO:0000256" key="2">
    <source>
        <dbReference type="SAM" id="MobiDB-lite"/>
    </source>
</evidence>
<evidence type="ECO:0000256" key="1">
    <source>
        <dbReference type="ARBA" id="ARBA00022553"/>
    </source>
</evidence>
<proteinExistence type="predicted"/>
<gene>
    <name evidence="4" type="ORF">MNBD_ALPHA06-1141</name>
</gene>
<protein>
    <recommendedName>
        <fullName evidence="3">Response regulatory domain-containing protein</fullName>
    </recommendedName>
</protein>
<dbReference type="PANTHER" id="PTHR44591:SF3">
    <property type="entry name" value="RESPONSE REGULATORY DOMAIN-CONTAINING PROTEIN"/>
    <property type="match status" value="1"/>
</dbReference>
<accession>A0A3B0RIW1</accession>
<dbReference type="SUPFAM" id="SSF52172">
    <property type="entry name" value="CheY-like"/>
    <property type="match status" value="1"/>
</dbReference>
<dbReference type="InterPro" id="IPR011006">
    <property type="entry name" value="CheY-like_superfamily"/>
</dbReference>
<sequence length="258" mass="29081">MPNRNKLAEKSILVVESQEFMRTIIVDILRTIGFKKIETARNLDDGKLQMKTWLPDVVFCDAEIGAGNGLKFVAWIRTSKDSPNPKIPIIYVTGDRAQEQILAARDTGVNEIIIKPIVPQAVISRLKTVLVNERAFIQSHTFVGPDRRRNRNRTYNGGKRRLQDTSETETASIDESSRETILQGVDAILTDLPHIDVKNRTLVMTLYRKSESLWQLSHATGDDDLDVVSQSLIKYIQAVGISGLLKPELVRLHLEAVR</sequence>
<keyword evidence="1" id="KW-0597">Phosphoprotein</keyword>
<dbReference type="GO" id="GO:0000160">
    <property type="term" value="P:phosphorelay signal transduction system"/>
    <property type="evidence" value="ECO:0007669"/>
    <property type="project" value="InterPro"/>
</dbReference>
<evidence type="ECO:0000313" key="4">
    <source>
        <dbReference type="EMBL" id="VAV91551.1"/>
    </source>
</evidence>
<name>A0A3B0RIW1_9ZZZZ</name>
<feature type="non-terminal residue" evidence="4">
    <location>
        <position position="258"/>
    </location>
</feature>
<dbReference type="Gene3D" id="3.40.50.2300">
    <property type="match status" value="1"/>
</dbReference>
<dbReference type="SMART" id="SM00448">
    <property type="entry name" value="REC"/>
    <property type="match status" value="1"/>
</dbReference>
<organism evidence="4">
    <name type="scientific">hydrothermal vent metagenome</name>
    <dbReference type="NCBI Taxonomy" id="652676"/>
    <lineage>
        <taxon>unclassified sequences</taxon>
        <taxon>metagenomes</taxon>
        <taxon>ecological metagenomes</taxon>
    </lineage>
</organism>
<dbReference type="EMBL" id="UOEE01000127">
    <property type="protein sequence ID" value="VAV91551.1"/>
    <property type="molecule type" value="Genomic_DNA"/>
</dbReference>
<dbReference type="AlphaFoldDB" id="A0A3B0RIW1"/>